<dbReference type="PRINTS" id="PR00169">
    <property type="entry name" value="KCHANNEL"/>
</dbReference>
<dbReference type="InterPro" id="IPR028325">
    <property type="entry name" value="VG_K_chnl"/>
</dbReference>
<keyword evidence="10 13" id="KW-0472">Membrane</keyword>
<evidence type="ECO:0000313" key="16">
    <source>
        <dbReference type="Proteomes" id="UP000321577"/>
    </source>
</evidence>
<comment type="subcellular location">
    <subcellularLocation>
        <location evidence="1">Membrane</location>
        <topology evidence="1">Multi-pass membrane protein</topology>
    </subcellularLocation>
</comment>
<keyword evidence="11" id="KW-0407">Ion channel</keyword>
<evidence type="ECO:0000256" key="8">
    <source>
        <dbReference type="ARBA" id="ARBA00022989"/>
    </source>
</evidence>
<keyword evidence="6" id="KW-0851">Voltage-gated channel</keyword>
<evidence type="ECO:0000259" key="14">
    <source>
        <dbReference type="Pfam" id="PF00520"/>
    </source>
</evidence>
<evidence type="ECO:0000256" key="2">
    <source>
        <dbReference type="ARBA" id="ARBA00022448"/>
    </source>
</evidence>
<evidence type="ECO:0000256" key="5">
    <source>
        <dbReference type="ARBA" id="ARBA00022826"/>
    </source>
</evidence>
<dbReference type="Gene3D" id="1.10.287.70">
    <property type="match status" value="1"/>
</dbReference>
<evidence type="ECO:0000256" key="12">
    <source>
        <dbReference type="SAM" id="MobiDB-lite"/>
    </source>
</evidence>
<dbReference type="Gene3D" id="1.20.120.350">
    <property type="entry name" value="Voltage-gated potassium channels. Chain C"/>
    <property type="match status" value="1"/>
</dbReference>
<keyword evidence="7" id="KW-0630">Potassium</keyword>
<comment type="caution">
    <text evidence="15">The sequence shown here is derived from an EMBL/GenBank/DDBJ whole genome shotgun (WGS) entry which is preliminary data.</text>
</comment>
<dbReference type="Pfam" id="PF00520">
    <property type="entry name" value="Ion_trans"/>
    <property type="match status" value="1"/>
</dbReference>
<keyword evidence="3" id="KW-0633">Potassium transport</keyword>
<feature type="domain" description="Ion transport" evidence="14">
    <location>
        <begin position="30"/>
        <end position="233"/>
    </location>
</feature>
<evidence type="ECO:0000256" key="3">
    <source>
        <dbReference type="ARBA" id="ARBA00022538"/>
    </source>
</evidence>
<dbReference type="OrthoDB" id="9810759at2"/>
<dbReference type="SUPFAM" id="SSF81324">
    <property type="entry name" value="Voltage-gated potassium channels"/>
    <property type="match status" value="1"/>
</dbReference>
<protein>
    <recommendedName>
        <fullName evidence="14">Ion transport domain-containing protein</fullName>
    </recommendedName>
</protein>
<dbReference type="EMBL" id="BKAG01000006">
    <property type="protein sequence ID" value="GEP41863.1"/>
    <property type="molecule type" value="Genomic_DNA"/>
</dbReference>
<gene>
    <name evidence="15" type="ORF">BGE01nite_11540</name>
</gene>
<feature type="region of interest" description="Disordered" evidence="12">
    <location>
        <begin position="261"/>
        <end position="286"/>
    </location>
</feature>
<dbReference type="InterPro" id="IPR027359">
    <property type="entry name" value="Volt_channel_dom_sf"/>
</dbReference>
<reference evidence="15 16" key="1">
    <citation type="submission" date="2019-07" db="EMBL/GenBank/DDBJ databases">
        <title>Whole genome shotgun sequence of Brevifollis gellanilyticus NBRC 108608.</title>
        <authorList>
            <person name="Hosoyama A."/>
            <person name="Uohara A."/>
            <person name="Ohji S."/>
            <person name="Ichikawa N."/>
        </authorList>
    </citation>
    <scope>NUCLEOTIDE SEQUENCE [LARGE SCALE GENOMIC DNA]</scope>
    <source>
        <strain evidence="15 16">NBRC 108608</strain>
    </source>
</reference>
<dbReference type="GO" id="GO:0005249">
    <property type="term" value="F:voltage-gated potassium channel activity"/>
    <property type="evidence" value="ECO:0007669"/>
    <property type="project" value="InterPro"/>
</dbReference>
<dbReference type="GO" id="GO:0001508">
    <property type="term" value="P:action potential"/>
    <property type="evidence" value="ECO:0007669"/>
    <property type="project" value="TreeGrafter"/>
</dbReference>
<evidence type="ECO:0000256" key="10">
    <source>
        <dbReference type="ARBA" id="ARBA00023136"/>
    </source>
</evidence>
<dbReference type="GO" id="GO:0008076">
    <property type="term" value="C:voltage-gated potassium channel complex"/>
    <property type="evidence" value="ECO:0007669"/>
    <property type="project" value="InterPro"/>
</dbReference>
<dbReference type="Proteomes" id="UP000321577">
    <property type="component" value="Unassembled WGS sequence"/>
</dbReference>
<evidence type="ECO:0000256" key="4">
    <source>
        <dbReference type="ARBA" id="ARBA00022692"/>
    </source>
</evidence>
<accession>A0A512M558</accession>
<evidence type="ECO:0000256" key="7">
    <source>
        <dbReference type="ARBA" id="ARBA00022958"/>
    </source>
</evidence>
<feature type="compositionally biased region" description="Low complexity" evidence="12">
    <location>
        <begin position="272"/>
        <end position="286"/>
    </location>
</feature>
<evidence type="ECO:0000256" key="1">
    <source>
        <dbReference type="ARBA" id="ARBA00004141"/>
    </source>
</evidence>
<dbReference type="InterPro" id="IPR005821">
    <property type="entry name" value="Ion_trans_dom"/>
</dbReference>
<organism evidence="15 16">
    <name type="scientific">Brevifollis gellanilyticus</name>
    <dbReference type="NCBI Taxonomy" id="748831"/>
    <lineage>
        <taxon>Bacteria</taxon>
        <taxon>Pseudomonadati</taxon>
        <taxon>Verrucomicrobiota</taxon>
        <taxon>Verrucomicrobiia</taxon>
        <taxon>Verrucomicrobiales</taxon>
        <taxon>Verrucomicrobiaceae</taxon>
    </lineage>
</organism>
<keyword evidence="2" id="KW-0813">Transport</keyword>
<feature type="transmembrane region" description="Helical" evidence="13">
    <location>
        <begin position="27"/>
        <end position="47"/>
    </location>
</feature>
<evidence type="ECO:0000256" key="6">
    <source>
        <dbReference type="ARBA" id="ARBA00022882"/>
    </source>
</evidence>
<dbReference type="PANTHER" id="PTHR11537:SF254">
    <property type="entry name" value="POTASSIUM VOLTAGE-GATED CHANNEL PROTEIN SHAB"/>
    <property type="match status" value="1"/>
</dbReference>
<evidence type="ECO:0000256" key="11">
    <source>
        <dbReference type="ARBA" id="ARBA00023303"/>
    </source>
</evidence>
<evidence type="ECO:0000313" key="15">
    <source>
        <dbReference type="EMBL" id="GEP41863.1"/>
    </source>
</evidence>
<name>A0A512M558_9BACT</name>
<dbReference type="AlphaFoldDB" id="A0A512M558"/>
<feature type="transmembrane region" description="Helical" evidence="13">
    <location>
        <begin position="143"/>
        <end position="163"/>
    </location>
</feature>
<proteinExistence type="predicted"/>
<keyword evidence="5" id="KW-0631">Potassium channel</keyword>
<keyword evidence="4 13" id="KW-0812">Transmembrane</keyword>
<keyword evidence="16" id="KW-1185">Reference proteome</keyword>
<keyword evidence="8 13" id="KW-1133">Transmembrane helix</keyword>
<dbReference type="PANTHER" id="PTHR11537">
    <property type="entry name" value="VOLTAGE-GATED POTASSIUM CHANNEL"/>
    <property type="match status" value="1"/>
</dbReference>
<evidence type="ECO:0000256" key="13">
    <source>
        <dbReference type="SAM" id="Phobius"/>
    </source>
</evidence>
<feature type="transmembrane region" description="Helical" evidence="13">
    <location>
        <begin position="204"/>
        <end position="224"/>
    </location>
</feature>
<keyword evidence="9" id="KW-0406">Ion transport</keyword>
<evidence type="ECO:0000256" key="9">
    <source>
        <dbReference type="ARBA" id="ARBA00023065"/>
    </source>
</evidence>
<sequence>MPGMESALPKPSLSAEKAQPLPPRGQLGLWDLVIACLSIFVLAFMVVEMTLKIDPEVLVVLHVVDTALCCLFLADFLRKLITAPSKLGYLKWGWIDLAASIPSLDALRWGRLVGLMRLLLLLRAVRSGRAIMRLVKNDPARAVIALTLLLTLMLTIGAALIILEVEQTEKSNIRSGYDALWWTLTTVTTVGYGDHYPVTPQGRMVGGVVMICGIALYATLTAFISAKIMEFHNRNHQDEVDDIYGEVLQLRSELREIKELLQDRLGPPAPPSSGSSRPPGDPGISS</sequence>